<dbReference type="AlphaFoldDB" id="A0A6C0IA38"/>
<keyword evidence="6" id="KW-0694">RNA-binding</keyword>
<reference evidence="10" key="1">
    <citation type="journal article" date="2020" name="Nature">
        <title>Giant virus diversity and host interactions through global metagenomics.</title>
        <authorList>
            <person name="Schulz F."/>
            <person name="Roux S."/>
            <person name="Paez-Espino D."/>
            <person name="Jungbluth S."/>
            <person name="Walsh D.A."/>
            <person name="Denef V.J."/>
            <person name="McMahon K.D."/>
            <person name="Konstantinidis K.T."/>
            <person name="Eloe-Fadrosh E.A."/>
            <person name="Kyrpides N.C."/>
            <person name="Woyke T."/>
        </authorList>
    </citation>
    <scope>NUCLEOTIDE SEQUENCE</scope>
    <source>
        <strain evidence="10">GVMAG-M-3300023184-62</strain>
    </source>
</reference>
<dbReference type="InterPro" id="IPR014014">
    <property type="entry name" value="RNA_helicase_DEAD_Q_motif"/>
</dbReference>
<feature type="domain" description="Helicase ATP-binding" evidence="7">
    <location>
        <begin position="54"/>
        <end position="225"/>
    </location>
</feature>
<dbReference type="CDD" id="cd18787">
    <property type="entry name" value="SF2_C_DEAD"/>
    <property type="match status" value="1"/>
</dbReference>
<dbReference type="GO" id="GO:0003724">
    <property type="term" value="F:RNA helicase activity"/>
    <property type="evidence" value="ECO:0007669"/>
    <property type="project" value="UniProtKB-EC"/>
</dbReference>
<protein>
    <recommendedName>
        <fullName evidence="1">RNA helicase</fullName>
        <ecNumber evidence="1">3.6.4.13</ecNumber>
    </recommendedName>
</protein>
<dbReference type="PROSITE" id="PS51192">
    <property type="entry name" value="HELICASE_ATP_BIND_1"/>
    <property type="match status" value="1"/>
</dbReference>
<dbReference type="PANTHER" id="PTHR47959">
    <property type="entry name" value="ATP-DEPENDENT RNA HELICASE RHLE-RELATED"/>
    <property type="match status" value="1"/>
</dbReference>
<dbReference type="Gene3D" id="3.40.50.300">
    <property type="entry name" value="P-loop containing nucleotide triphosphate hydrolases"/>
    <property type="match status" value="2"/>
</dbReference>
<dbReference type="GO" id="GO:0003723">
    <property type="term" value="F:RNA binding"/>
    <property type="evidence" value="ECO:0007669"/>
    <property type="project" value="UniProtKB-KW"/>
</dbReference>
<evidence type="ECO:0000259" key="8">
    <source>
        <dbReference type="PROSITE" id="PS51194"/>
    </source>
</evidence>
<dbReference type="SUPFAM" id="SSF52540">
    <property type="entry name" value="P-loop containing nucleoside triphosphate hydrolases"/>
    <property type="match status" value="1"/>
</dbReference>
<dbReference type="PROSITE" id="PS51194">
    <property type="entry name" value="HELICASE_CTER"/>
    <property type="match status" value="1"/>
</dbReference>
<feature type="domain" description="Helicase C-terminal" evidence="8">
    <location>
        <begin position="236"/>
        <end position="397"/>
    </location>
</feature>
<dbReference type="GO" id="GO:0016787">
    <property type="term" value="F:hydrolase activity"/>
    <property type="evidence" value="ECO:0007669"/>
    <property type="project" value="UniProtKB-KW"/>
</dbReference>
<dbReference type="InterPro" id="IPR027417">
    <property type="entry name" value="P-loop_NTPase"/>
</dbReference>
<keyword evidence="4" id="KW-0347">Helicase</keyword>
<proteinExistence type="predicted"/>
<evidence type="ECO:0000259" key="9">
    <source>
        <dbReference type="PROSITE" id="PS51195"/>
    </source>
</evidence>
<dbReference type="GO" id="GO:0005829">
    <property type="term" value="C:cytosol"/>
    <property type="evidence" value="ECO:0007669"/>
    <property type="project" value="TreeGrafter"/>
</dbReference>
<dbReference type="InterPro" id="IPR011545">
    <property type="entry name" value="DEAD/DEAH_box_helicase_dom"/>
</dbReference>
<dbReference type="EC" id="3.6.4.13" evidence="1"/>
<accession>A0A6C0IA38</accession>
<feature type="domain" description="DEAD-box RNA helicase Q" evidence="9">
    <location>
        <begin position="23"/>
        <end position="51"/>
    </location>
</feature>
<dbReference type="InterPro" id="IPR050079">
    <property type="entry name" value="DEAD_box_RNA_helicase"/>
</dbReference>
<dbReference type="InterPro" id="IPR001650">
    <property type="entry name" value="Helicase_C-like"/>
</dbReference>
<keyword evidence="2" id="KW-0547">Nucleotide-binding</keyword>
<evidence type="ECO:0000256" key="3">
    <source>
        <dbReference type="ARBA" id="ARBA00022801"/>
    </source>
</evidence>
<sequence length="398" mass="44712">MENQASSSSTGPETQPYVVKDYETFDEMPLPEGLLRGIYTYGFDKPSIIQKKAIVPIIQGNDILAQAQSGTGKTGTFCIGSIARIDPTIKTTQVLVLVPTRELSQQIQKVANTIGQYLPIKAYSATGGTPLREDISAIEKGAQFVVGTPGRIFDLLRRNVIHRSTIRVLIMDEADQMLEDRFKEQVMCILQLGFPEKTKVALFSATVPEDLIEVANNILQNPVKILVPAEKVTLDGIKQYYVDIENEEWKYDALIDIYQQLTINQAIIYCNKRQKAEWLSEKMTASGFTLNFIHGEMDVAERKKRMDDFRSGNARVLISTDLLARGIDVQQVSLVVNFELPPQRENYIHRIGRSGRFGRKGVAINLISKDERVALKDIEKAYSTQINELPEDLSKITV</sequence>
<evidence type="ECO:0000313" key="10">
    <source>
        <dbReference type="EMBL" id="QHT89891.1"/>
    </source>
</evidence>
<evidence type="ECO:0000256" key="6">
    <source>
        <dbReference type="ARBA" id="ARBA00022884"/>
    </source>
</evidence>
<dbReference type="Pfam" id="PF00270">
    <property type="entry name" value="DEAD"/>
    <property type="match status" value="1"/>
</dbReference>
<dbReference type="EMBL" id="MN740152">
    <property type="protein sequence ID" value="QHT89891.1"/>
    <property type="molecule type" value="Genomic_DNA"/>
</dbReference>
<dbReference type="Pfam" id="PF00271">
    <property type="entry name" value="Helicase_C"/>
    <property type="match status" value="1"/>
</dbReference>
<dbReference type="SMART" id="SM00490">
    <property type="entry name" value="HELICc"/>
    <property type="match status" value="1"/>
</dbReference>
<name>A0A6C0IA38_9ZZZZ</name>
<keyword evidence="5" id="KW-0067">ATP-binding</keyword>
<dbReference type="PANTHER" id="PTHR47959:SF1">
    <property type="entry name" value="ATP-DEPENDENT RNA HELICASE DBPA"/>
    <property type="match status" value="1"/>
</dbReference>
<evidence type="ECO:0000259" key="7">
    <source>
        <dbReference type="PROSITE" id="PS51192"/>
    </source>
</evidence>
<evidence type="ECO:0000256" key="2">
    <source>
        <dbReference type="ARBA" id="ARBA00022741"/>
    </source>
</evidence>
<evidence type="ECO:0000256" key="5">
    <source>
        <dbReference type="ARBA" id="ARBA00022840"/>
    </source>
</evidence>
<organism evidence="10">
    <name type="scientific">viral metagenome</name>
    <dbReference type="NCBI Taxonomy" id="1070528"/>
    <lineage>
        <taxon>unclassified sequences</taxon>
        <taxon>metagenomes</taxon>
        <taxon>organismal metagenomes</taxon>
    </lineage>
</organism>
<dbReference type="InterPro" id="IPR014001">
    <property type="entry name" value="Helicase_ATP-bd"/>
</dbReference>
<dbReference type="GO" id="GO:0005524">
    <property type="term" value="F:ATP binding"/>
    <property type="evidence" value="ECO:0007669"/>
    <property type="project" value="UniProtKB-KW"/>
</dbReference>
<dbReference type="FunFam" id="3.40.50.300:FF:000031">
    <property type="entry name" value="Eukaryotic initiation factor 4A-III"/>
    <property type="match status" value="1"/>
</dbReference>
<evidence type="ECO:0000256" key="1">
    <source>
        <dbReference type="ARBA" id="ARBA00012552"/>
    </source>
</evidence>
<dbReference type="PROSITE" id="PS51195">
    <property type="entry name" value="Q_MOTIF"/>
    <property type="match status" value="1"/>
</dbReference>
<keyword evidence="3" id="KW-0378">Hydrolase</keyword>
<evidence type="ECO:0000256" key="4">
    <source>
        <dbReference type="ARBA" id="ARBA00022806"/>
    </source>
</evidence>
<dbReference type="SMART" id="SM00487">
    <property type="entry name" value="DEXDc"/>
    <property type="match status" value="1"/>
</dbReference>